<keyword evidence="5" id="KW-0998">Cell outer membrane</keyword>
<gene>
    <name evidence="8" type="ORF">ACFOET_13385</name>
</gene>
<evidence type="ECO:0000313" key="8">
    <source>
        <dbReference type="EMBL" id="MFC3198612.1"/>
    </source>
</evidence>
<sequence length="534" mass="61430">MKSKYSLLGVYAIIALLASSCEKILVEEPRNSTYLDAFWQSSRDVRSGLAGNYALLRNAVTSGNFNGAGRHYMYGDAVARNYFTIDYSGDGLEGIQGGDFTFQYNIESYGDWTSFYKAIAMSNIILKQVPEIDDALLADEENTVRFKNEVIGQALFIRALSYFLMVRVWGDVPLVTEAYDDPISAPQLPRTAKEEVMAQIENDCHEAARLLSWGYRNIAEAKVMANRGSVYALLAHLYLWRATTSDLGSDQPNMNDVYSADTTIQALKDFGGYRQTDTSNYYSTFIGRSPDGIFELAASEDNREGSNRHIASFFLRKQYIDYNSPTYSRFHVNPAYLANHFYKLAKEWGWVWSGTEWEWLEYDTKVIDTADIRFRRNFTDINTNQPTCIKYSNVVYRNPGQLQDAYLSNNIIVFRYSDMLLLEAEIALYRDEVDKARTIINTFRTRNGASPSGLVKAGLTKNEVMYEYMLERGKELYLEGHLFFDLIRTRQYPQFVDWLSTDRFRQGGFYWPAAPQLFRNNLQLTQTPYWRGKV</sequence>
<dbReference type="InterPro" id="IPR011990">
    <property type="entry name" value="TPR-like_helical_dom_sf"/>
</dbReference>
<evidence type="ECO:0000313" key="9">
    <source>
        <dbReference type="Proteomes" id="UP001595526"/>
    </source>
</evidence>
<evidence type="ECO:0000259" key="6">
    <source>
        <dbReference type="Pfam" id="PF07980"/>
    </source>
</evidence>
<dbReference type="Pfam" id="PF07980">
    <property type="entry name" value="SusD_RagB"/>
    <property type="match status" value="1"/>
</dbReference>
<dbReference type="Gene3D" id="1.25.40.390">
    <property type="match status" value="1"/>
</dbReference>
<comment type="similarity">
    <text evidence="2">Belongs to the SusD family.</text>
</comment>
<dbReference type="InterPro" id="IPR033985">
    <property type="entry name" value="SusD-like_N"/>
</dbReference>
<name>A0ABV7JTJ0_9SPHI</name>
<comment type="caution">
    <text evidence="8">The sequence shown here is derived from an EMBL/GenBank/DDBJ whole genome shotgun (WGS) entry which is preliminary data.</text>
</comment>
<evidence type="ECO:0000256" key="1">
    <source>
        <dbReference type="ARBA" id="ARBA00004442"/>
    </source>
</evidence>
<evidence type="ECO:0000256" key="2">
    <source>
        <dbReference type="ARBA" id="ARBA00006275"/>
    </source>
</evidence>
<dbReference type="Proteomes" id="UP001595526">
    <property type="component" value="Unassembled WGS sequence"/>
</dbReference>
<comment type="subcellular location">
    <subcellularLocation>
        <location evidence="1">Cell outer membrane</location>
    </subcellularLocation>
</comment>
<feature type="domain" description="RagB/SusD" evidence="6">
    <location>
        <begin position="382"/>
        <end position="498"/>
    </location>
</feature>
<keyword evidence="9" id="KW-1185">Reference proteome</keyword>
<evidence type="ECO:0000256" key="3">
    <source>
        <dbReference type="ARBA" id="ARBA00022729"/>
    </source>
</evidence>
<dbReference type="EMBL" id="JBHRTA010000038">
    <property type="protein sequence ID" value="MFC3198612.1"/>
    <property type="molecule type" value="Genomic_DNA"/>
</dbReference>
<keyword evidence="4" id="KW-0472">Membrane</keyword>
<organism evidence="8 9">
    <name type="scientific">Parapedobacter deserti</name>
    <dbReference type="NCBI Taxonomy" id="1912957"/>
    <lineage>
        <taxon>Bacteria</taxon>
        <taxon>Pseudomonadati</taxon>
        <taxon>Bacteroidota</taxon>
        <taxon>Sphingobacteriia</taxon>
        <taxon>Sphingobacteriales</taxon>
        <taxon>Sphingobacteriaceae</taxon>
        <taxon>Parapedobacter</taxon>
    </lineage>
</organism>
<feature type="domain" description="SusD-like N-terminal" evidence="7">
    <location>
        <begin position="108"/>
        <end position="239"/>
    </location>
</feature>
<accession>A0ABV7JTJ0</accession>
<dbReference type="PROSITE" id="PS51257">
    <property type="entry name" value="PROKAR_LIPOPROTEIN"/>
    <property type="match status" value="1"/>
</dbReference>
<dbReference type="InterPro" id="IPR012944">
    <property type="entry name" value="SusD_RagB_dom"/>
</dbReference>
<keyword evidence="3" id="KW-0732">Signal</keyword>
<protein>
    <submittedName>
        <fullName evidence="8">RagB/SusD family nutrient uptake outer membrane protein</fullName>
    </submittedName>
</protein>
<evidence type="ECO:0000256" key="4">
    <source>
        <dbReference type="ARBA" id="ARBA00023136"/>
    </source>
</evidence>
<dbReference type="SUPFAM" id="SSF48452">
    <property type="entry name" value="TPR-like"/>
    <property type="match status" value="1"/>
</dbReference>
<evidence type="ECO:0000256" key="5">
    <source>
        <dbReference type="ARBA" id="ARBA00023237"/>
    </source>
</evidence>
<reference evidence="9" key="1">
    <citation type="journal article" date="2019" name="Int. J. Syst. Evol. Microbiol.">
        <title>The Global Catalogue of Microorganisms (GCM) 10K type strain sequencing project: providing services to taxonomists for standard genome sequencing and annotation.</title>
        <authorList>
            <consortium name="The Broad Institute Genomics Platform"/>
            <consortium name="The Broad Institute Genome Sequencing Center for Infectious Disease"/>
            <person name="Wu L."/>
            <person name="Ma J."/>
        </authorList>
    </citation>
    <scope>NUCLEOTIDE SEQUENCE [LARGE SCALE GENOMIC DNA]</scope>
    <source>
        <strain evidence="9">KCTC 52416</strain>
    </source>
</reference>
<evidence type="ECO:0000259" key="7">
    <source>
        <dbReference type="Pfam" id="PF14322"/>
    </source>
</evidence>
<proteinExistence type="inferred from homology"/>
<dbReference type="Pfam" id="PF14322">
    <property type="entry name" value="SusD-like_3"/>
    <property type="match status" value="1"/>
</dbReference>
<dbReference type="RefSeq" id="WP_379023436.1">
    <property type="nucleotide sequence ID" value="NZ_JBHRTA010000038.1"/>
</dbReference>